<dbReference type="Pfam" id="PF01521">
    <property type="entry name" value="Fe-S_biosyn"/>
    <property type="match status" value="1"/>
</dbReference>
<dbReference type="AlphaFoldDB" id="A0A1M7PLX0"/>
<keyword evidence="4" id="KW-1185">Reference proteome</keyword>
<dbReference type="Gene3D" id="2.60.300.12">
    <property type="entry name" value="HesB-like domain"/>
    <property type="match status" value="1"/>
</dbReference>
<dbReference type="InterPro" id="IPR050322">
    <property type="entry name" value="Fe-S_cluster_asmbl/transfer"/>
</dbReference>
<evidence type="ECO:0000313" key="3">
    <source>
        <dbReference type="EMBL" id="SHN18238.1"/>
    </source>
</evidence>
<dbReference type="PANTHER" id="PTHR10072:SF41">
    <property type="entry name" value="IRON-SULFUR CLUSTER ASSEMBLY 1 HOMOLOG, MITOCHONDRIAL"/>
    <property type="match status" value="1"/>
</dbReference>
<dbReference type="NCBIfam" id="TIGR00049">
    <property type="entry name" value="iron-sulfur cluster assembly accessory protein"/>
    <property type="match status" value="1"/>
</dbReference>
<sequence>MLVPIKISPQALHEIKHIMDSKNIPEDYALRVGIKGGGCGGVSFVLGFDKSREGDQQYTIGGLPVLVEKRHIMFLMGMQVDFHESNDARGFVFSNPKIPERHDK</sequence>
<dbReference type="STRING" id="388280.SAMN04488057_109142"/>
<comment type="similarity">
    <text evidence="1">Belongs to the HesB/IscA family.</text>
</comment>
<protein>
    <submittedName>
        <fullName evidence="3">Iron-sulfur cluster assembly protein</fullName>
    </submittedName>
</protein>
<evidence type="ECO:0000259" key="2">
    <source>
        <dbReference type="Pfam" id="PF01521"/>
    </source>
</evidence>
<dbReference type="InterPro" id="IPR000361">
    <property type="entry name" value="ATAP_core_dom"/>
</dbReference>
<dbReference type="SUPFAM" id="SSF89360">
    <property type="entry name" value="HesB-like domain"/>
    <property type="match status" value="1"/>
</dbReference>
<feature type="domain" description="Core" evidence="2">
    <location>
        <begin position="5"/>
        <end position="97"/>
    </location>
</feature>
<dbReference type="OrthoDB" id="9801228at2"/>
<organism evidence="3 4">
    <name type="scientific">Cyclobacterium lianum</name>
    <dbReference type="NCBI Taxonomy" id="388280"/>
    <lineage>
        <taxon>Bacteria</taxon>
        <taxon>Pseudomonadati</taxon>
        <taxon>Bacteroidota</taxon>
        <taxon>Cytophagia</taxon>
        <taxon>Cytophagales</taxon>
        <taxon>Cyclobacteriaceae</taxon>
        <taxon>Cyclobacterium</taxon>
    </lineage>
</organism>
<dbReference type="RefSeq" id="WP_073095447.1">
    <property type="nucleotide sequence ID" value="NZ_FRCY01000009.1"/>
</dbReference>
<name>A0A1M7PLX0_9BACT</name>
<dbReference type="EMBL" id="FRCY01000009">
    <property type="protein sequence ID" value="SHN18238.1"/>
    <property type="molecule type" value="Genomic_DNA"/>
</dbReference>
<dbReference type="InterPro" id="IPR035903">
    <property type="entry name" value="HesB-like_dom_sf"/>
</dbReference>
<dbReference type="PANTHER" id="PTHR10072">
    <property type="entry name" value="IRON-SULFUR CLUSTER ASSEMBLY PROTEIN"/>
    <property type="match status" value="1"/>
</dbReference>
<evidence type="ECO:0000256" key="1">
    <source>
        <dbReference type="ARBA" id="ARBA00006718"/>
    </source>
</evidence>
<reference evidence="3 4" key="1">
    <citation type="submission" date="2016-11" db="EMBL/GenBank/DDBJ databases">
        <authorList>
            <person name="Jaros S."/>
            <person name="Januszkiewicz K."/>
            <person name="Wedrychowicz H."/>
        </authorList>
    </citation>
    <scope>NUCLEOTIDE SEQUENCE [LARGE SCALE GENOMIC DNA]</scope>
    <source>
        <strain evidence="3 4">CGMCC 1.6102</strain>
    </source>
</reference>
<evidence type="ECO:0000313" key="4">
    <source>
        <dbReference type="Proteomes" id="UP000184513"/>
    </source>
</evidence>
<accession>A0A1M7PLX0</accession>
<dbReference type="GO" id="GO:0051537">
    <property type="term" value="F:2 iron, 2 sulfur cluster binding"/>
    <property type="evidence" value="ECO:0007669"/>
    <property type="project" value="UniProtKB-ARBA"/>
</dbReference>
<proteinExistence type="inferred from homology"/>
<dbReference type="GO" id="GO:0016226">
    <property type="term" value="P:iron-sulfur cluster assembly"/>
    <property type="evidence" value="ECO:0007669"/>
    <property type="project" value="InterPro"/>
</dbReference>
<dbReference type="GO" id="GO:0005737">
    <property type="term" value="C:cytoplasm"/>
    <property type="evidence" value="ECO:0007669"/>
    <property type="project" value="TreeGrafter"/>
</dbReference>
<dbReference type="Proteomes" id="UP000184513">
    <property type="component" value="Unassembled WGS sequence"/>
</dbReference>
<dbReference type="InterPro" id="IPR016092">
    <property type="entry name" value="ATAP"/>
</dbReference>
<gene>
    <name evidence="3" type="ORF">SAMN04488057_109142</name>
</gene>